<reference evidence="1 2" key="1">
    <citation type="submission" date="2020-05" db="EMBL/GenBank/DDBJ databases">
        <title>Identification and distribution of gene clusters putatively required for synthesis of sphingolipid metabolism inhibitors in phylogenetically diverse species of the filamentous fungus Fusarium.</title>
        <authorList>
            <person name="Kim H.-S."/>
            <person name="Busman M."/>
            <person name="Brown D.W."/>
            <person name="Divon H."/>
            <person name="Uhlig S."/>
            <person name="Proctor R.H."/>
        </authorList>
    </citation>
    <scope>NUCLEOTIDE SEQUENCE [LARGE SCALE GENOMIC DNA]</scope>
    <source>
        <strain evidence="1 2">NRRL 53147</strain>
    </source>
</reference>
<gene>
    <name evidence="1" type="ORF">FMEXI_5859</name>
</gene>
<evidence type="ECO:0000313" key="2">
    <source>
        <dbReference type="Proteomes" id="UP000522262"/>
    </source>
</evidence>
<evidence type="ECO:0000313" key="1">
    <source>
        <dbReference type="EMBL" id="KAF5545943.1"/>
    </source>
</evidence>
<organism evidence="1 2">
    <name type="scientific">Fusarium mexicanum</name>
    <dbReference type="NCBI Taxonomy" id="751941"/>
    <lineage>
        <taxon>Eukaryota</taxon>
        <taxon>Fungi</taxon>
        <taxon>Dikarya</taxon>
        <taxon>Ascomycota</taxon>
        <taxon>Pezizomycotina</taxon>
        <taxon>Sordariomycetes</taxon>
        <taxon>Hypocreomycetidae</taxon>
        <taxon>Hypocreales</taxon>
        <taxon>Nectriaceae</taxon>
        <taxon>Fusarium</taxon>
        <taxon>Fusarium fujikuroi species complex</taxon>
    </lineage>
</organism>
<accession>A0A8H5J1M6</accession>
<dbReference type="Proteomes" id="UP000522262">
    <property type="component" value="Unassembled WGS sequence"/>
</dbReference>
<name>A0A8H5J1M6_9HYPO</name>
<keyword evidence="2" id="KW-1185">Reference proteome</keyword>
<sequence>MGVARDPASFDIPDAESKRLRLQAIYEQMLTLCIANITPLQRSPLDKNDIDKVKDKVKAENFEPRKGNRLTGKIDEDFVPAQHIYRRLTREKRSAQNKKTWAKIEVNLDSGWTHKYPYRPGVVDLPYWSHYDLLGLFLSLMGPAQPNCDRYNFFLPLTAVYTRWAFTIGGSRNLGDLKKTSLQAMAFTPKPGHGGPPTIFQCTWIQGSDSHVDFSLGASMGGQNYGQRQVIGDWGTRLQKTRFELLKNWNAIEQSKWKNNKGQDEPFVFEKSPTIDSGRSKTKFGNCGETYPFVHLLGTYRATSSRKEVKGLALYSSFLSVEALQKGYSLKEMLIKGAKGYKYLWAPCRNCKHLIKVAGAAEENFEPWENPPKPEDLKEGEGPMTKAMVKENGQAVSA</sequence>
<comment type="caution">
    <text evidence="1">The sequence shown here is derived from an EMBL/GenBank/DDBJ whole genome shotgun (WGS) entry which is preliminary data.</text>
</comment>
<dbReference type="AlphaFoldDB" id="A0A8H5J1M6"/>
<proteinExistence type="predicted"/>
<dbReference type="EMBL" id="JAAOAM010000121">
    <property type="protein sequence ID" value="KAF5545943.1"/>
    <property type="molecule type" value="Genomic_DNA"/>
</dbReference>
<protein>
    <submittedName>
        <fullName evidence="1">Uncharacterized protein</fullName>
    </submittedName>
</protein>